<dbReference type="EMBL" id="CP053021">
    <property type="protein sequence ID" value="QJR01960.1"/>
    <property type="molecule type" value="Genomic_DNA"/>
</dbReference>
<accession>A0A6M4G4W7</accession>
<dbReference type="RefSeq" id="WP_169860621.1">
    <property type="nucleotide sequence ID" value="NZ_CP053021.1"/>
</dbReference>
<protein>
    <submittedName>
        <fullName evidence="1">Uncharacterized protein</fullName>
    </submittedName>
</protein>
<dbReference type="AlphaFoldDB" id="A0A6M4G4W7"/>
<dbReference type="Proteomes" id="UP000502611">
    <property type="component" value="Chromosome"/>
</dbReference>
<sequence length="236" mass="26175">MNAIANLIDFWRQLDIDNGVRIHPSDRAAMQGENAFDTTAMPYPYVGDIHGADVWVLMLNSGIGPDDAKHEAQDYFSERLRRNLVQDFEGEEFPMLSVDPRLTHTGTYAYYNGRNRVEKLINQLAANRGVKEVEARKEISRRVAVVQLFPYRSKDGVPGRLLNSSVKSVALAKAAVKEAMQSKLIVVPRAATSWGFQYGVQRDNLFTFRGDQARSASLMPGGSCGGGDAILRRLAA</sequence>
<evidence type="ECO:0000313" key="2">
    <source>
        <dbReference type="Proteomes" id="UP000502611"/>
    </source>
</evidence>
<organism evidence="1 2">
    <name type="scientific">Sphingobium yanoikuyae</name>
    <name type="common">Sphingomonas yanoikuyae</name>
    <dbReference type="NCBI Taxonomy" id="13690"/>
    <lineage>
        <taxon>Bacteria</taxon>
        <taxon>Pseudomonadati</taxon>
        <taxon>Pseudomonadota</taxon>
        <taxon>Alphaproteobacteria</taxon>
        <taxon>Sphingomonadales</taxon>
        <taxon>Sphingomonadaceae</taxon>
        <taxon>Sphingobium</taxon>
    </lineage>
</organism>
<reference evidence="1 2" key="1">
    <citation type="submission" date="2020-04" db="EMBL/GenBank/DDBJ databases">
        <title>The Whole Genome Analysis of High salt-tolerant Sphingobium yanoikuyae YC-XJ2 with Aryl organophosphorus flame retardants (aryl-OPFRs)-degrading capacity and characteristics of Related phosphotriesterase.</title>
        <authorList>
            <person name="Li X."/>
        </authorList>
    </citation>
    <scope>NUCLEOTIDE SEQUENCE [LARGE SCALE GENOMIC DNA]</scope>
    <source>
        <strain evidence="1 2">YC-XJ2</strain>
    </source>
</reference>
<proteinExistence type="predicted"/>
<name>A0A6M4G4W7_SPHYA</name>
<evidence type="ECO:0000313" key="1">
    <source>
        <dbReference type="EMBL" id="QJR01960.1"/>
    </source>
</evidence>
<gene>
    <name evidence="1" type="ORF">HH800_06945</name>
</gene>